<accession>A0AA90GZU4</accession>
<sequence>MSAPHQHVALLRRLYTGETVQQSRRAIAALPSDAAPIPDAVGQGQQRLESLVLLGLLEYRHIYTRYPLGIAAVQPESDGISLRVEDEERAVEILFNLLPTYAAGQEVHGVPGLRIVRRNRTAVELCVLGEPTRLRLTGLPARIWRSAEERTLDRWIDPNSMHLCWRSSPRAWTMPEYVRHAQGEDESDSFMLRRQHGTWLGSGLLRRVALFHTVSNAFVLDGYQGDALRGTRLVLRSSHVREHGPGPHNIVAALMHPVFGLPLHLKRFRGDTDEGRGGDQQFVLGDPNETAVLDLQASAERPPTRLAPELWQVILRRLPDTGFAGGLSPVVLAGLCGLGAP</sequence>
<organism evidence="1">
    <name type="scientific">Streptantibioticus silvisoli</name>
    <dbReference type="NCBI Taxonomy" id="2705255"/>
    <lineage>
        <taxon>Bacteria</taxon>
        <taxon>Bacillati</taxon>
        <taxon>Actinomycetota</taxon>
        <taxon>Actinomycetes</taxon>
        <taxon>Kitasatosporales</taxon>
        <taxon>Streptomycetaceae</taxon>
        <taxon>Streptantibioticus</taxon>
    </lineage>
</organism>
<dbReference type="RefSeq" id="WP_271313092.1">
    <property type="nucleotide sequence ID" value="NZ_JABXJJ020000003.1"/>
</dbReference>
<comment type="caution">
    <text evidence="1">The sequence shown here is derived from an EMBL/GenBank/DDBJ whole genome shotgun (WGS) entry which is preliminary data.</text>
</comment>
<proteinExistence type="predicted"/>
<name>A0AA90GZU4_9ACTN</name>
<protein>
    <submittedName>
        <fullName evidence="1">Uncharacterized protein</fullName>
    </submittedName>
</protein>
<dbReference type="AlphaFoldDB" id="A0AA90GZU4"/>
<dbReference type="EMBL" id="JABXJJ020000003">
    <property type="protein sequence ID" value="MDI5968393.1"/>
    <property type="molecule type" value="Genomic_DNA"/>
</dbReference>
<evidence type="ECO:0000313" key="1">
    <source>
        <dbReference type="EMBL" id="MDI5968393.1"/>
    </source>
</evidence>
<gene>
    <name evidence="1" type="ORF">POF50_003355</name>
</gene>
<reference evidence="1" key="1">
    <citation type="submission" date="2023-05" db="EMBL/GenBank/DDBJ databases">
        <title>Streptantibioticus silvisoli sp. nov., acidotolerant actinomycetes 1 from pine litter.</title>
        <authorList>
            <person name="Swiecimska M."/>
            <person name="Golinska P."/>
            <person name="Sangal V."/>
            <person name="Wachnowicz B."/>
            <person name="Goodfellow M."/>
        </authorList>
    </citation>
    <scope>NUCLEOTIDE SEQUENCE</scope>
    <source>
        <strain evidence="1">SL13</strain>
    </source>
</reference>